<feature type="short sequence motif" description="GXSXG" evidence="4">
    <location>
        <begin position="40"/>
        <end position="44"/>
    </location>
</feature>
<protein>
    <submittedName>
        <fullName evidence="6">NTE family protein</fullName>
    </submittedName>
</protein>
<feature type="short sequence motif" description="DGA/G" evidence="4">
    <location>
        <begin position="183"/>
        <end position="185"/>
    </location>
</feature>
<accession>A0A1C5HWN7</accession>
<dbReference type="InterPro" id="IPR016035">
    <property type="entry name" value="Acyl_Trfase/lysoPLipase"/>
</dbReference>
<keyword evidence="2 4" id="KW-0442">Lipid degradation</keyword>
<dbReference type="InterPro" id="IPR002641">
    <property type="entry name" value="PNPLA_dom"/>
</dbReference>
<reference evidence="6 7" key="1">
    <citation type="submission" date="2016-06" db="EMBL/GenBank/DDBJ databases">
        <authorList>
            <person name="Kjaerup R.B."/>
            <person name="Dalgaard T.S."/>
            <person name="Juul-Madsen H.R."/>
        </authorList>
    </citation>
    <scope>NUCLEOTIDE SEQUENCE [LARGE SCALE GENOMIC DNA]</scope>
    <source>
        <strain evidence="6 7">DSM 43904</strain>
    </source>
</reference>
<evidence type="ECO:0000256" key="1">
    <source>
        <dbReference type="ARBA" id="ARBA00022801"/>
    </source>
</evidence>
<proteinExistence type="predicted"/>
<organism evidence="6 7">
    <name type="scientific">Micromonospora echinaurantiaca</name>
    <dbReference type="NCBI Taxonomy" id="47857"/>
    <lineage>
        <taxon>Bacteria</taxon>
        <taxon>Bacillati</taxon>
        <taxon>Actinomycetota</taxon>
        <taxon>Actinomycetes</taxon>
        <taxon>Micromonosporales</taxon>
        <taxon>Micromonosporaceae</taxon>
        <taxon>Micromonospora</taxon>
    </lineage>
</organism>
<dbReference type="PROSITE" id="PS51635">
    <property type="entry name" value="PNPLA"/>
    <property type="match status" value="1"/>
</dbReference>
<feature type="active site" description="Nucleophile" evidence="4">
    <location>
        <position position="42"/>
    </location>
</feature>
<dbReference type="Gene3D" id="3.40.1090.10">
    <property type="entry name" value="Cytosolic phospholipase A2 catalytic domain"/>
    <property type="match status" value="2"/>
</dbReference>
<evidence type="ECO:0000259" key="5">
    <source>
        <dbReference type="PROSITE" id="PS51635"/>
    </source>
</evidence>
<dbReference type="SUPFAM" id="SSF52151">
    <property type="entry name" value="FabD/lysophospholipase-like"/>
    <property type="match status" value="1"/>
</dbReference>
<evidence type="ECO:0000313" key="7">
    <source>
        <dbReference type="Proteomes" id="UP000198217"/>
    </source>
</evidence>
<feature type="domain" description="PNPLA" evidence="5">
    <location>
        <begin position="5"/>
        <end position="196"/>
    </location>
</feature>
<gene>
    <name evidence="6" type="ORF">GA0070609_2372</name>
</gene>
<evidence type="ECO:0000256" key="3">
    <source>
        <dbReference type="ARBA" id="ARBA00023098"/>
    </source>
</evidence>
<dbReference type="Proteomes" id="UP000198217">
    <property type="component" value="Chromosome I"/>
</dbReference>
<evidence type="ECO:0000313" key="6">
    <source>
        <dbReference type="EMBL" id="SCG50420.1"/>
    </source>
</evidence>
<keyword evidence="1 4" id="KW-0378">Hydrolase</keyword>
<dbReference type="PANTHER" id="PTHR14226:SF57">
    <property type="entry name" value="BLR7027 PROTEIN"/>
    <property type="match status" value="1"/>
</dbReference>
<evidence type="ECO:0000256" key="2">
    <source>
        <dbReference type="ARBA" id="ARBA00022963"/>
    </source>
</evidence>
<keyword evidence="7" id="KW-1185">Reference proteome</keyword>
<dbReference type="PANTHER" id="PTHR14226">
    <property type="entry name" value="NEUROPATHY TARGET ESTERASE/SWISS CHEESE D.MELANOGASTER"/>
    <property type="match status" value="1"/>
</dbReference>
<dbReference type="AlphaFoldDB" id="A0A1C5HWN7"/>
<dbReference type="InterPro" id="IPR050301">
    <property type="entry name" value="NTE"/>
</dbReference>
<dbReference type="GO" id="GO:0016787">
    <property type="term" value="F:hydrolase activity"/>
    <property type="evidence" value="ECO:0007669"/>
    <property type="project" value="UniProtKB-UniRule"/>
</dbReference>
<dbReference type="EMBL" id="LT607750">
    <property type="protein sequence ID" value="SCG50420.1"/>
    <property type="molecule type" value="Genomic_DNA"/>
</dbReference>
<dbReference type="Pfam" id="PF01734">
    <property type="entry name" value="Patatin"/>
    <property type="match status" value="1"/>
</dbReference>
<dbReference type="RefSeq" id="WP_088993845.1">
    <property type="nucleotide sequence ID" value="NZ_JBFAQF010000011.1"/>
</dbReference>
<sequence length="277" mass="28022">MTRALVLGGGGVTGVAWELGIVAGLAERDVALAEADLVVGTSAGSVVGAQVCSGRPVEQLYEAQLAPPGGEVAARFGFAAVARLVWAGGRTRDAVRSRARIGAMAVAARTPSEASRRAVIEARLPRRDWPARRLLVTAVDAASGEFVVFDADSGVSLVDAVGASCAVPGVWPPVTIGDRRFIDGGMRSAVNADLARGAERVVVLAPTAAAFGPMPRLSAQVAALRAAGAQVAVVAPDAAARAAIGRNVLDPARRAAAARAGRAQAAAVRDEVAAVWG</sequence>
<dbReference type="GO" id="GO:0016042">
    <property type="term" value="P:lipid catabolic process"/>
    <property type="evidence" value="ECO:0007669"/>
    <property type="project" value="UniProtKB-UniRule"/>
</dbReference>
<name>A0A1C5HWN7_9ACTN</name>
<feature type="active site" description="Proton acceptor" evidence="4">
    <location>
        <position position="183"/>
    </location>
</feature>
<evidence type="ECO:0000256" key="4">
    <source>
        <dbReference type="PROSITE-ProRule" id="PRU01161"/>
    </source>
</evidence>
<feature type="short sequence motif" description="GXGXXG" evidence="4">
    <location>
        <begin position="9"/>
        <end position="14"/>
    </location>
</feature>
<keyword evidence="3 4" id="KW-0443">Lipid metabolism</keyword>